<evidence type="ECO:0008006" key="5">
    <source>
        <dbReference type="Google" id="ProtNLM"/>
    </source>
</evidence>
<gene>
    <name evidence="3" type="ORF">PCANC_22816</name>
</gene>
<reference evidence="3 4" key="1">
    <citation type="submission" date="2017-11" db="EMBL/GenBank/DDBJ databases">
        <title>De novo assembly and phasing of dikaryotic genomes from two isolates of Puccinia coronata f. sp. avenae, the causal agent of oat crown rust.</title>
        <authorList>
            <person name="Miller M.E."/>
            <person name="Zhang Y."/>
            <person name="Omidvar V."/>
            <person name="Sperschneider J."/>
            <person name="Schwessinger B."/>
            <person name="Raley C."/>
            <person name="Palmer J.M."/>
            <person name="Garnica D."/>
            <person name="Upadhyaya N."/>
            <person name="Rathjen J."/>
            <person name="Taylor J.M."/>
            <person name="Park R.F."/>
            <person name="Dodds P.N."/>
            <person name="Hirsch C.D."/>
            <person name="Kianian S.F."/>
            <person name="Figueroa M."/>
        </authorList>
    </citation>
    <scope>NUCLEOTIDE SEQUENCE [LARGE SCALE GENOMIC DNA]</scope>
    <source>
        <strain evidence="3">12NC29</strain>
    </source>
</reference>
<sequence length="353" mass="39340">MSTRQNSQPLLAFEDNPESIVRAANAAKRTAAHLATPPPLPPAIEPPIFLTPPQFHITPFHPPGSPPSPFLPRSSANQPVMANQPMDNKPDYLRMLMEAQHNQLLQAQQDCAAAAERMTRFEEASAHCIAQLEKAILHMSTKSQCLTEPRQANPTSSLDQINLQRFCTADGPIFSGPFHEVGQFLNWINAVQIFFASKGVFHDTDKICIIGSLIRKRNLSRRQARWTELLADFDLQFDYIRGKDNSVANALSHKDIPDDPIVTADNIACVAALSKFKSVISEALKSQIILGYDVDPFCISLKPSLPLREDCNIIDNLIVIDDGTRREFVCVFVRGLSEDQGSYYIPDWKDGYA</sequence>
<dbReference type="AlphaFoldDB" id="A0A2N5UCT7"/>
<organism evidence="3 4">
    <name type="scientific">Puccinia coronata f. sp. avenae</name>
    <dbReference type="NCBI Taxonomy" id="200324"/>
    <lineage>
        <taxon>Eukaryota</taxon>
        <taxon>Fungi</taxon>
        <taxon>Dikarya</taxon>
        <taxon>Basidiomycota</taxon>
        <taxon>Pucciniomycotina</taxon>
        <taxon>Pucciniomycetes</taxon>
        <taxon>Pucciniales</taxon>
        <taxon>Pucciniaceae</taxon>
        <taxon>Puccinia</taxon>
    </lineage>
</organism>
<dbReference type="STRING" id="200324.A0A2N5UCT7"/>
<evidence type="ECO:0000256" key="1">
    <source>
        <dbReference type="SAM" id="Coils"/>
    </source>
</evidence>
<feature type="coiled-coil region" evidence="1">
    <location>
        <begin position="97"/>
        <end position="124"/>
    </location>
</feature>
<dbReference type="Proteomes" id="UP000235388">
    <property type="component" value="Unassembled WGS sequence"/>
</dbReference>
<dbReference type="OrthoDB" id="3268967at2759"/>
<feature type="region of interest" description="Disordered" evidence="2">
    <location>
        <begin position="58"/>
        <end position="77"/>
    </location>
</feature>
<evidence type="ECO:0000256" key="2">
    <source>
        <dbReference type="SAM" id="MobiDB-lite"/>
    </source>
</evidence>
<dbReference type="EMBL" id="PGCJ01000255">
    <property type="protein sequence ID" value="PLW35555.1"/>
    <property type="molecule type" value="Genomic_DNA"/>
</dbReference>
<keyword evidence="1" id="KW-0175">Coiled coil</keyword>
<evidence type="ECO:0000313" key="4">
    <source>
        <dbReference type="Proteomes" id="UP000235388"/>
    </source>
</evidence>
<feature type="compositionally biased region" description="Pro residues" evidence="2">
    <location>
        <begin position="60"/>
        <end position="70"/>
    </location>
</feature>
<accession>A0A2N5UCT7</accession>
<comment type="caution">
    <text evidence="3">The sequence shown here is derived from an EMBL/GenBank/DDBJ whole genome shotgun (WGS) entry which is preliminary data.</text>
</comment>
<protein>
    <recommendedName>
        <fullName evidence="5">Reverse transcriptase RNase H-like domain-containing protein</fullName>
    </recommendedName>
</protein>
<evidence type="ECO:0000313" key="3">
    <source>
        <dbReference type="EMBL" id="PLW35555.1"/>
    </source>
</evidence>
<name>A0A2N5UCT7_9BASI</name>
<proteinExistence type="predicted"/>
<keyword evidence="4" id="KW-1185">Reference proteome</keyword>